<gene>
    <name evidence="1" type="ORF">HPP92_003533</name>
</gene>
<dbReference type="EMBL" id="JADCNM010000001">
    <property type="protein sequence ID" value="KAG0503461.1"/>
    <property type="molecule type" value="Genomic_DNA"/>
</dbReference>
<sequence length="112" mass="12747">MNPSRCRIHSSAPDVHILQIFSSVNHKEADGSFSCYVPRWFHLLFSRPPIAAVAAASPMLCHHRCPTISRATDERPSDGKPHSNSAMKVNVLWLYRLRNALPSIYWMNLFLC</sequence>
<reference evidence="1 2" key="1">
    <citation type="journal article" date="2020" name="Nat. Food">
        <title>A phased Vanilla planifolia genome enables genetic improvement of flavour and production.</title>
        <authorList>
            <person name="Hasing T."/>
            <person name="Tang H."/>
            <person name="Brym M."/>
            <person name="Khazi F."/>
            <person name="Huang T."/>
            <person name="Chambers A.H."/>
        </authorList>
    </citation>
    <scope>NUCLEOTIDE SEQUENCE [LARGE SCALE GENOMIC DNA]</scope>
    <source>
        <tissue evidence="1">Leaf</tissue>
    </source>
</reference>
<organism evidence="1 2">
    <name type="scientific">Vanilla planifolia</name>
    <name type="common">Vanilla</name>
    <dbReference type="NCBI Taxonomy" id="51239"/>
    <lineage>
        <taxon>Eukaryota</taxon>
        <taxon>Viridiplantae</taxon>
        <taxon>Streptophyta</taxon>
        <taxon>Embryophyta</taxon>
        <taxon>Tracheophyta</taxon>
        <taxon>Spermatophyta</taxon>
        <taxon>Magnoliopsida</taxon>
        <taxon>Liliopsida</taxon>
        <taxon>Asparagales</taxon>
        <taxon>Orchidaceae</taxon>
        <taxon>Vanilloideae</taxon>
        <taxon>Vanilleae</taxon>
        <taxon>Vanilla</taxon>
    </lineage>
</organism>
<name>A0A835SC12_VANPL</name>
<dbReference type="Proteomes" id="UP000639772">
    <property type="component" value="Chromosome 1"/>
</dbReference>
<protein>
    <submittedName>
        <fullName evidence="1">Uncharacterized protein</fullName>
    </submittedName>
</protein>
<comment type="caution">
    <text evidence="1">The sequence shown here is derived from an EMBL/GenBank/DDBJ whole genome shotgun (WGS) entry which is preliminary data.</text>
</comment>
<dbReference type="AlphaFoldDB" id="A0A835SC12"/>
<proteinExistence type="predicted"/>
<evidence type="ECO:0000313" key="1">
    <source>
        <dbReference type="EMBL" id="KAG0503461.1"/>
    </source>
</evidence>
<evidence type="ECO:0000313" key="2">
    <source>
        <dbReference type="Proteomes" id="UP000639772"/>
    </source>
</evidence>
<accession>A0A835SC12</accession>